<dbReference type="GO" id="GO:0000156">
    <property type="term" value="F:phosphorelay response regulator activity"/>
    <property type="evidence" value="ECO:0007669"/>
    <property type="project" value="TreeGrafter"/>
</dbReference>
<dbReference type="InterPro" id="IPR016032">
    <property type="entry name" value="Sig_transdc_resp-reg_C-effctor"/>
</dbReference>
<evidence type="ECO:0000256" key="3">
    <source>
        <dbReference type="ARBA" id="ARBA00023125"/>
    </source>
</evidence>
<proteinExistence type="predicted"/>
<dbReference type="Proteomes" id="UP000023067">
    <property type="component" value="Unassembled WGS sequence"/>
</dbReference>
<sequence>MTVTLDRPAARTAARPYDRGVASASPAPAGQAVTITLTVTLPSGTADVEAANLADSLRAHAQRLTSGRRARASVHVSSPHPFTATTQGAARTLPPTGQTPAASPLRPRRAGIVSPTSPARRDAEAARRRVLQATAVSPSSAAVPTGAALVIDLYGRRVRIDGQDVDFTYKEFELLAHLARNARTIITREDLMNSVWSGAGTETGERTVDVHVRRVRSKLGEYRKLISTVRGAGYRLDPGSDVAILG</sequence>
<feature type="compositionally biased region" description="Polar residues" evidence="6">
    <location>
        <begin position="83"/>
        <end position="101"/>
    </location>
</feature>
<dbReference type="PROSITE" id="PS51755">
    <property type="entry name" value="OMPR_PHOB"/>
    <property type="match status" value="1"/>
</dbReference>
<dbReference type="GO" id="GO:0032993">
    <property type="term" value="C:protein-DNA complex"/>
    <property type="evidence" value="ECO:0007669"/>
    <property type="project" value="TreeGrafter"/>
</dbReference>
<feature type="region of interest" description="Disordered" evidence="6">
    <location>
        <begin position="1"/>
        <end position="27"/>
    </location>
</feature>
<dbReference type="Pfam" id="PF00486">
    <property type="entry name" value="Trans_reg_C"/>
    <property type="match status" value="1"/>
</dbReference>
<dbReference type="eggNOG" id="COG0745">
    <property type="taxonomic scope" value="Bacteria"/>
</dbReference>
<dbReference type="EMBL" id="JDYK01000006">
    <property type="protein sequence ID" value="EWS81632.1"/>
    <property type="molecule type" value="Genomic_DNA"/>
</dbReference>
<dbReference type="HOGENOM" id="CLU_1127393_0_0_11"/>
<accession>Z9JV38</accession>
<protein>
    <submittedName>
        <fullName evidence="8">DNA-binding protein</fullName>
    </submittedName>
</protein>
<dbReference type="InterPro" id="IPR039420">
    <property type="entry name" value="WalR-like"/>
</dbReference>
<dbReference type="SMART" id="SM00862">
    <property type="entry name" value="Trans_reg_C"/>
    <property type="match status" value="1"/>
</dbReference>
<dbReference type="OrthoDB" id="8927943at2"/>
<evidence type="ECO:0000256" key="6">
    <source>
        <dbReference type="SAM" id="MobiDB-lite"/>
    </source>
</evidence>
<dbReference type="GO" id="GO:0000976">
    <property type="term" value="F:transcription cis-regulatory region binding"/>
    <property type="evidence" value="ECO:0007669"/>
    <property type="project" value="TreeGrafter"/>
</dbReference>
<dbReference type="RefSeq" id="WP_038371702.1">
    <property type="nucleotide sequence ID" value="NZ_BAAAOW010000012.1"/>
</dbReference>
<dbReference type="PANTHER" id="PTHR48111">
    <property type="entry name" value="REGULATOR OF RPOS"/>
    <property type="match status" value="1"/>
</dbReference>
<evidence type="ECO:0000256" key="2">
    <source>
        <dbReference type="ARBA" id="ARBA00023015"/>
    </source>
</evidence>
<gene>
    <name evidence="8" type="ORF">BF93_15790</name>
</gene>
<dbReference type="InterPro" id="IPR001867">
    <property type="entry name" value="OmpR/PhoB-type_DNA-bd"/>
</dbReference>
<dbReference type="GO" id="GO:0006355">
    <property type="term" value="P:regulation of DNA-templated transcription"/>
    <property type="evidence" value="ECO:0007669"/>
    <property type="project" value="InterPro"/>
</dbReference>
<dbReference type="PATRIC" id="fig|396014.3.peg.1504"/>
<dbReference type="AlphaFoldDB" id="Z9JV38"/>
<name>Z9JV38_9MICO</name>
<evidence type="ECO:0000313" key="9">
    <source>
        <dbReference type="Proteomes" id="UP000023067"/>
    </source>
</evidence>
<keyword evidence="9" id="KW-1185">Reference proteome</keyword>
<organism evidence="8 9">
    <name type="scientific">Brachybacterium phenoliresistens</name>
    <dbReference type="NCBI Taxonomy" id="396014"/>
    <lineage>
        <taxon>Bacteria</taxon>
        <taxon>Bacillati</taxon>
        <taxon>Actinomycetota</taxon>
        <taxon>Actinomycetes</taxon>
        <taxon>Micrococcales</taxon>
        <taxon>Dermabacteraceae</taxon>
        <taxon>Brachybacterium</taxon>
    </lineage>
</organism>
<feature type="region of interest" description="Disordered" evidence="6">
    <location>
        <begin position="69"/>
        <end position="125"/>
    </location>
</feature>
<dbReference type="Gene3D" id="1.10.10.10">
    <property type="entry name" value="Winged helix-like DNA-binding domain superfamily/Winged helix DNA-binding domain"/>
    <property type="match status" value="1"/>
</dbReference>
<evidence type="ECO:0000256" key="4">
    <source>
        <dbReference type="ARBA" id="ARBA00023163"/>
    </source>
</evidence>
<keyword evidence="1" id="KW-0597">Phosphoprotein</keyword>
<dbReference type="CDD" id="cd00383">
    <property type="entry name" value="trans_reg_C"/>
    <property type="match status" value="1"/>
</dbReference>
<dbReference type="SUPFAM" id="SSF46894">
    <property type="entry name" value="C-terminal effector domain of the bipartite response regulators"/>
    <property type="match status" value="1"/>
</dbReference>
<dbReference type="STRING" id="396014.BF93_15790"/>
<keyword evidence="4" id="KW-0804">Transcription</keyword>
<reference evidence="8 9" key="1">
    <citation type="submission" date="2014-02" db="EMBL/GenBank/DDBJ databases">
        <title>Genome sequence of Brachybacterium phenoliresistens strain W13A50.</title>
        <authorList>
            <person name="Wang X."/>
        </authorList>
    </citation>
    <scope>NUCLEOTIDE SEQUENCE [LARGE SCALE GENOMIC DNA]</scope>
    <source>
        <strain evidence="8 9">W13A50</strain>
    </source>
</reference>
<comment type="caution">
    <text evidence="8">The sequence shown here is derived from an EMBL/GenBank/DDBJ whole genome shotgun (WGS) entry which is preliminary data.</text>
</comment>
<evidence type="ECO:0000256" key="1">
    <source>
        <dbReference type="ARBA" id="ARBA00022553"/>
    </source>
</evidence>
<keyword evidence="2" id="KW-0805">Transcription regulation</keyword>
<dbReference type="InterPro" id="IPR036388">
    <property type="entry name" value="WH-like_DNA-bd_sf"/>
</dbReference>
<dbReference type="PANTHER" id="PTHR48111:SF4">
    <property type="entry name" value="DNA-BINDING DUAL TRANSCRIPTIONAL REGULATOR OMPR"/>
    <property type="match status" value="1"/>
</dbReference>
<evidence type="ECO:0000313" key="8">
    <source>
        <dbReference type="EMBL" id="EWS81632.1"/>
    </source>
</evidence>
<evidence type="ECO:0000256" key="5">
    <source>
        <dbReference type="PROSITE-ProRule" id="PRU01091"/>
    </source>
</evidence>
<dbReference type="GO" id="GO:0005829">
    <property type="term" value="C:cytosol"/>
    <property type="evidence" value="ECO:0007669"/>
    <property type="project" value="TreeGrafter"/>
</dbReference>
<keyword evidence="3 5" id="KW-0238">DNA-binding</keyword>
<feature type="domain" description="OmpR/PhoB-type" evidence="7">
    <location>
        <begin position="141"/>
        <end position="238"/>
    </location>
</feature>
<feature type="DNA-binding region" description="OmpR/PhoB-type" evidence="5">
    <location>
        <begin position="141"/>
        <end position="238"/>
    </location>
</feature>
<evidence type="ECO:0000259" key="7">
    <source>
        <dbReference type="PROSITE" id="PS51755"/>
    </source>
</evidence>